<feature type="compositionally biased region" description="Low complexity" evidence="5">
    <location>
        <begin position="73"/>
        <end position="87"/>
    </location>
</feature>
<feature type="domain" description="Peptidase S1" evidence="6">
    <location>
        <begin position="396"/>
        <end position="641"/>
    </location>
</feature>
<dbReference type="PANTHER" id="PTHR24252">
    <property type="entry name" value="ACROSIN-RELATED"/>
    <property type="match status" value="1"/>
</dbReference>
<name>A0A1I8JN60_9PLAT</name>
<keyword evidence="7" id="KW-1185">Reference proteome</keyword>
<proteinExistence type="predicted"/>
<dbReference type="InterPro" id="IPR001254">
    <property type="entry name" value="Trypsin_dom"/>
</dbReference>
<evidence type="ECO:0000256" key="4">
    <source>
        <dbReference type="ARBA" id="ARBA00023157"/>
    </source>
</evidence>
<evidence type="ECO:0000256" key="3">
    <source>
        <dbReference type="ARBA" id="ARBA00022825"/>
    </source>
</evidence>
<dbReference type="PANTHER" id="PTHR24252:SF18">
    <property type="entry name" value="OVOCHYMASE 1"/>
    <property type="match status" value="1"/>
</dbReference>
<dbReference type="CDD" id="cd00190">
    <property type="entry name" value="Tryp_SPc"/>
    <property type="match status" value="1"/>
</dbReference>
<dbReference type="InterPro" id="IPR018114">
    <property type="entry name" value="TRYPSIN_HIS"/>
</dbReference>
<sequence length="641" mass="67151">CSRTGLVYTDTYQLAALQSQPDVRGLGWQQLTAGCGGGLHCRQACHKGYLNLINRASVLVKLCDVPPGGGADGPPAGCGPPDTQARTSRGRRSQRSSPSGAEQQSWALGGVVATARPSSAGGAILSSTGLSPRQVRPISGRRRQTGESNAGPALPRLPARKSGAKLVFAACSGAEWRGSPATLLPGYKSTAPRRTRPAGDSTGPLEVRAARALARPALSSTAAPMPTAQLDGAACFATAWGDLSSSERRPTRHDSQQVACCRSCRIGFGSNQLHHGDVVTDASICAGWGQAGSPRCSGKTAAQPLVAGGPALRLWQLLGVNSWTDLCTQSQAGCSQGVRQLDWRWRLNKFLLFCFAAAATVGLLLQLLGRQTAVMIDEGKVMPESDSAAAKADVAVADSTPALPKRSREAAPHSWPWMASLRDSSDRHHCGGSVITERWVLTAAHCFNESEDPTMWSVDAGRHCHNCSEPAVQRRALAEVVIHPAYNASTLEADLALLLLESPLDFSGSAPRPLRGDSVCTVTGWGLPRMDASEAEQPISLQEVAVPIVPASVCSDEDHYGDAVDSGSVLCAGYELGGGDACKGYSGGPLVCRDAAPPGCCTASPAGATAAPCRASRRPARGSSWRRRSSRNRIDTVMKTQ</sequence>
<dbReference type="GO" id="GO:0006508">
    <property type="term" value="P:proteolysis"/>
    <property type="evidence" value="ECO:0007669"/>
    <property type="project" value="UniProtKB-KW"/>
</dbReference>
<dbReference type="Proteomes" id="UP000095280">
    <property type="component" value="Unplaced"/>
</dbReference>
<reference evidence="8" key="1">
    <citation type="submission" date="2016-11" db="UniProtKB">
        <authorList>
            <consortium name="WormBaseParasite"/>
        </authorList>
    </citation>
    <scope>IDENTIFICATION</scope>
</reference>
<dbReference type="FunFam" id="2.40.10.10:FF:000060">
    <property type="entry name" value="Acrosin"/>
    <property type="match status" value="1"/>
</dbReference>
<dbReference type="PROSITE" id="PS50240">
    <property type="entry name" value="TRYPSIN_DOM"/>
    <property type="match status" value="1"/>
</dbReference>
<dbReference type="SMART" id="SM00020">
    <property type="entry name" value="Tryp_SPc"/>
    <property type="match status" value="1"/>
</dbReference>
<accession>A0A1I8JN60</accession>
<keyword evidence="3" id="KW-0720">Serine protease</keyword>
<organism evidence="7 8">
    <name type="scientific">Macrostomum lignano</name>
    <dbReference type="NCBI Taxonomy" id="282301"/>
    <lineage>
        <taxon>Eukaryota</taxon>
        <taxon>Metazoa</taxon>
        <taxon>Spiralia</taxon>
        <taxon>Lophotrochozoa</taxon>
        <taxon>Platyhelminthes</taxon>
        <taxon>Rhabditophora</taxon>
        <taxon>Macrostomorpha</taxon>
        <taxon>Macrostomida</taxon>
        <taxon>Macrostomidae</taxon>
        <taxon>Macrostomum</taxon>
    </lineage>
</organism>
<evidence type="ECO:0000256" key="5">
    <source>
        <dbReference type="SAM" id="MobiDB-lite"/>
    </source>
</evidence>
<dbReference type="Gene3D" id="2.40.10.10">
    <property type="entry name" value="Trypsin-like serine proteases"/>
    <property type="match status" value="2"/>
</dbReference>
<evidence type="ECO:0000313" key="8">
    <source>
        <dbReference type="WBParaSite" id="snap_masked-unitig_20111-processed-gene-0.1-mRNA-1"/>
    </source>
</evidence>
<dbReference type="GO" id="GO:0004252">
    <property type="term" value="F:serine-type endopeptidase activity"/>
    <property type="evidence" value="ECO:0007669"/>
    <property type="project" value="InterPro"/>
</dbReference>
<evidence type="ECO:0000256" key="1">
    <source>
        <dbReference type="ARBA" id="ARBA00022670"/>
    </source>
</evidence>
<feature type="region of interest" description="Disordered" evidence="5">
    <location>
        <begin position="605"/>
        <end position="641"/>
    </location>
</feature>
<feature type="compositionally biased region" description="Basic and acidic residues" evidence="5">
    <location>
        <begin position="632"/>
        <end position="641"/>
    </location>
</feature>
<dbReference type="Pfam" id="PF00089">
    <property type="entry name" value="Trypsin"/>
    <property type="match status" value="2"/>
</dbReference>
<dbReference type="InterPro" id="IPR043504">
    <property type="entry name" value="Peptidase_S1_PA_chymotrypsin"/>
</dbReference>
<dbReference type="InterPro" id="IPR001314">
    <property type="entry name" value="Peptidase_S1A"/>
</dbReference>
<dbReference type="PRINTS" id="PR00722">
    <property type="entry name" value="CHYMOTRYPSIN"/>
</dbReference>
<feature type="region of interest" description="Disordered" evidence="5">
    <location>
        <begin position="119"/>
        <end position="158"/>
    </location>
</feature>
<keyword evidence="1" id="KW-0645">Protease</keyword>
<evidence type="ECO:0000256" key="2">
    <source>
        <dbReference type="ARBA" id="ARBA00022801"/>
    </source>
</evidence>
<keyword evidence="4" id="KW-1015">Disulfide bond</keyword>
<feature type="region of interest" description="Disordered" evidence="5">
    <location>
        <begin position="70"/>
        <end position="106"/>
    </location>
</feature>
<dbReference type="SUPFAM" id="SSF50494">
    <property type="entry name" value="Trypsin-like serine proteases"/>
    <property type="match status" value="2"/>
</dbReference>
<evidence type="ECO:0000313" key="7">
    <source>
        <dbReference type="Proteomes" id="UP000095280"/>
    </source>
</evidence>
<protein>
    <submittedName>
        <fullName evidence="8">Peptidase S1 domain-containing protein</fullName>
    </submittedName>
</protein>
<dbReference type="PROSITE" id="PS00134">
    <property type="entry name" value="TRYPSIN_HIS"/>
    <property type="match status" value="1"/>
</dbReference>
<dbReference type="InterPro" id="IPR009003">
    <property type="entry name" value="Peptidase_S1_PA"/>
</dbReference>
<feature type="compositionally biased region" description="Basic residues" evidence="5">
    <location>
        <begin position="615"/>
        <end position="631"/>
    </location>
</feature>
<evidence type="ECO:0000259" key="6">
    <source>
        <dbReference type="PROSITE" id="PS50240"/>
    </source>
</evidence>
<keyword evidence="2" id="KW-0378">Hydrolase</keyword>
<dbReference type="WBParaSite" id="snap_masked-unitig_20111-processed-gene-0.1-mRNA-1">
    <property type="protein sequence ID" value="snap_masked-unitig_20111-processed-gene-0.1-mRNA-1"/>
    <property type="gene ID" value="snap_masked-unitig_20111-processed-gene-0.1"/>
</dbReference>
<dbReference type="AlphaFoldDB" id="A0A1I8JN60"/>